<reference evidence="1" key="1">
    <citation type="journal article" date="2023" name="Access Microbiol">
        <title>De-novo genome assembly for Akanthomyces muscarius, a biocontrol agent of insect agricultural pests.</title>
        <authorList>
            <person name="Erdos Z."/>
            <person name="Studholme D.J."/>
            <person name="Raymond B."/>
            <person name="Sharma M."/>
        </authorList>
    </citation>
    <scope>NUCLEOTIDE SEQUENCE</scope>
    <source>
        <strain evidence="1">Ve6</strain>
    </source>
</reference>
<comment type="caution">
    <text evidence="1">The sequence shown here is derived from an EMBL/GenBank/DDBJ whole genome shotgun (WGS) entry which is preliminary data.</text>
</comment>
<name>A0A9W8UHH2_AKAMU</name>
<dbReference type="AlphaFoldDB" id="A0A9W8UHH2"/>
<sequence length="107" mass="12067">MLRVSFCSGFSASPPMLCHFSLEFSFCPFSGLFLGELAAFMFRDWFFFFLSFLRRRVVALLLGCETLFSKAAQFSLVPDVSSLFEGFSCQACSNPNCEDRFSPFIGC</sequence>
<evidence type="ECO:0000313" key="2">
    <source>
        <dbReference type="Proteomes" id="UP001144673"/>
    </source>
</evidence>
<dbReference type="GeneID" id="80890985"/>
<dbReference type="EMBL" id="JAJHUN010000011">
    <property type="protein sequence ID" value="KAJ4144959.1"/>
    <property type="molecule type" value="Genomic_DNA"/>
</dbReference>
<accession>A0A9W8UHH2</accession>
<evidence type="ECO:0000313" key="1">
    <source>
        <dbReference type="EMBL" id="KAJ4144959.1"/>
    </source>
</evidence>
<keyword evidence="2" id="KW-1185">Reference proteome</keyword>
<organism evidence="1 2">
    <name type="scientific">Akanthomyces muscarius</name>
    <name type="common">Entomopathogenic fungus</name>
    <name type="synonym">Lecanicillium muscarium</name>
    <dbReference type="NCBI Taxonomy" id="2231603"/>
    <lineage>
        <taxon>Eukaryota</taxon>
        <taxon>Fungi</taxon>
        <taxon>Dikarya</taxon>
        <taxon>Ascomycota</taxon>
        <taxon>Pezizomycotina</taxon>
        <taxon>Sordariomycetes</taxon>
        <taxon>Hypocreomycetidae</taxon>
        <taxon>Hypocreales</taxon>
        <taxon>Cordycipitaceae</taxon>
        <taxon>Akanthomyces</taxon>
    </lineage>
</organism>
<gene>
    <name evidence="1" type="ORF">LMH87_003826</name>
</gene>
<protein>
    <submittedName>
        <fullName evidence="1">Uncharacterized protein</fullName>
    </submittedName>
</protein>
<proteinExistence type="predicted"/>
<dbReference type="Proteomes" id="UP001144673">
    <property type="component" value="Chromosome 2"/>
</dbReference>
<dbReference type="KEGG" id="amus:LMH87_003826"/>
<dbReference type="RefSeq" id="XP_056048629.1">
    <property type="nucleotide sequence ID" value="XM_056194952.1"/>
</dbReference>